<comment type="function">
    <text evidence="6 8">Catalyzes the conversion of glucosamine-6-phosphate to glucosamine-1-phosphate.</text>
</comment>
<dbReference type="CDD" id="cd05802">
    <property type="entry name" value="GlmM"/>
    <property type="match status" value="1"/>
</dbReference>
<dbReference type="InterPro" id="IPR036900">
    <property type="entry name" value="A-D-PHexomutase_C_sf"/>
</dbReference>
<dbReference type="InterPro" id="IPR016066">
    <property type="entry name" value="A-D-PHexomutase_CS"/>
</dbReference>
<feature type="modified residue" description="Phosphoserine" evidence="6">
    <location>
        <position position="112"/>
    </location>
</feature>
<evidence type="ECO:0000259" key="12">
    <source>
        <dbReference type="Pfam" id="PF02880"/>
    </source>
</evidence>
<protein>
    <recommendedName>
        <fullName evidence="6 8">Phosphoglucosamine mutase</fullName>
        <ecNumber evidence="6 8">5.4.2.10</ecNumber>
    </recommendedName>
</protein>
<dbReference type="InterPro" id="IPR005845">
    <property type="entry name" value="A-D-PHexomutase_a/b/a-II"/>
</dbReference>
<comment type="catalytic activity">
    <reaction evidence="6 8">
        <text>alpha-D-glucosamine 1-phosphate = D-glucosamine 6-phosphate</text>
        <dbReference type="Rhea" id="RHEA:23424"/>
        <dbReference type="ChEBI" id="CHEBI:58516"/>
        <dbReference type="ChEBI" id="CHEBI:58725"/>
        <dbReference type="EC" id="5.4.2.10"/>
    </reaction>
</comment>
<evidence type="ECO:0000256" key="7">
    <source>
        <dbReference type="RuleBase" id="RU004326"/>
    </source>
</evidence>
<dbReference type="NCBIfam" id="TIGR01455">
    <property type="entry name" value="glmM"/>
    <property type="match status" value="1"/>
</dbReference>
<dbReference type="OrthoDB" id="9803322at2"/>
<evidence type="ECO:0000256" key="3">
    <source>
        <dbReference type="ARBA" id="ARBA00022723"/>
    </source>
</evidence>
<dbReference type="Gene3D" id="3.40.120.10">
    <property type="entry name" value="Alpha-D-Glucose-1,6-Bisphosphate, subunit A, domain 3"/>
    <property type="match status" value="3"/>
</dbReference>
<dbReference type="FunCoup" id="A0A423PUP1">
    <property type="interactions" value="435"/>
</dbReference>
<gene>
    <name evidence="6 13" type="primary">glmM</name>
    <name evidence="13" type="ORF">SAJA_06570</name>
</gene>
<evidence type="ECO:0000313" key="14">
    <source>
        <dbReference type="Proteomes" id="UP000285310"/>
    </source>
</evidence>
<dbReference type="GO" id="GO:0009252">
    <property type="term" value="P:peptidoglycan biosynthetic process"/>
    <property type="evidence" value="ECO:0007669"/>
    <property type="project" value="UniProtKB-ARBA"/>
</dbReference>
<dbReference type="InterPro" id="IPR006352">
    <property type="entry name" value="GlmM_bact"/>
</dbReference>
<sequence length="460" mass="48350">MAQRYFGTDGIRGTVGEAPMTPDFALHLGWAAGRVLLDQLARGQREAHNAARPCVVIGKDTRLSGYMFESALEAGFAAAGVDVLLVGPLPTPGIAYLTRTFRALAGVVISASHNPFADNGVKFFSQYGQKLADAVEADIEAMLDQPLVTAGADALGRAKRVESASGRYIEFCKSTARLPEGGLRGVHLVVDCANGAAYQTAPEVFRELGATVHTIGNTPDGLNINLDCGSTHPEHLAEEVVRRGADVGVALDGDADRCIMVDGAGQIVDGDQLLFALAEDRQQTGTLAGPVVGTLMSNLGLALALEARDIVFERAKVGDRYVFERLVALGGIVGGESSGHLLCLDRATTGDGTVSALQVLAAMARREQSLASLVAPVEKCPQTLINVRIGRGAATTLMAAAEVREAVQKVERDLGSKGRVLLRPSGTEPLLRVMVEGLDADRVDRHARALADVVERSAAA</sequence>
<dbReference type="AlphaFoldDB" id="A0A423PUP1"/>
<feature type="binding site" evidence="6">
    <location>
        <position position="256"/>
    </location>
    <ligand>
        <name>Mg(2+)</name>
        <dbReference type="ChEBI" id="CHEBI:18420"/>
    </ligand>
</feature>
<feature type="domain" description="Alpha-D-phosphohexomutase alpha/beta/alpha" evidence="12">
    <location>
        <begin position="269"/>
        <end position="376"/>
    </location>
</feature>
<feature type="active site" description="Phosphoserine intermediate" evidence="6">
    <location>
        <position position="112"/>
    </location>
</feature>
<dbReference type="PANTHER" id="PTHR42946">
    <property type="entry name" value="PHOSPHOHEXOSE MUTASE"/>
    <property type="match status" value="1"/>
</dbReference>
<dbReference type="PRINTS" id="PR00509">
    <property type="entry name" value="PGMPMM"/>
</dbReference>
<dbReference type="SUPFAM" id="SSF53738">
    <property type="entry name" value="Phosphoglucomutase, first 3 domains"/>
    <property type="match status" value="3"/>
</dbReference>
<dbReference type="GO" id="GO:0006048">
    <property type="term" value="P:UDP-N-acetylglucosamine biosynthetic process"/>
    <property type="evidence" value="ECO:0007669"/>
    <property type="project" value="TreeGrafter"/>
</dbReference>
<keyword evidence="3 6" id="KW-0479">Metal-binding</keyword>
<dbReference type="GO" id="GO:0005975">
    <property type="term" value="P:carbohydrate metabolic process"/>
    <property type="evidence" value="ECO:0007669"/>
    <property type="project" value="InterPro"/>
</dbReference>
<feature type="domain" description="Alpha-D-phosphohexomutase alpha/beta/alpha" evidence="11">
    <location>
        <begin position="168"/>
        <end position="265"/>
    </location>
</feature>
<dbReference type="InterPro" id="IPR005844">
    <property type="entry name" value="A-D-PHexomutase_a/b/a-I"/>
</dbReference>
<dbReference type="SUPFAM" id="SSF55957">
    <property type="entry name" value="Phosphoglucomutase, C-terminal domain"/>
    <property type="match status" value="1"/>
</dbReference>
<keyword evidence="14" id="KW-1185">Reference proteome</keyword>
<keyword evidence="5 6" id="KW-0413">Isomerase</keyword>
<dbReference type="Pfam" id="PF02878">
    <property type="entry name" value="PGM_PMM_I"/>
    <property type="match status" value="1"/>
</dbReference>
<keyword evidence="4 6" id="KW-0460">Magnesium</keyword>
<dbReference type="Pfam" id="PF00408">
    <property type="entry name" value="PGM_PMM_IV"/>
    <property type="match status" value="1"/>
</dbReference>
<dbReference type="InterPro" id="IPR005841">
    <property type="entry name" value="Alpha-D-phosphohexomutase_SF"/>
</dbReference>
<evidence type="ECO:0000259" key="9">
    <source>
        <dbReference type="Pfam" id="PF00408"/>
    </source>
</evidence>
<dbReference type="HAMAP" id="MF_01554_B">
    <property type="entry name" value="GlmM_B"/>
    <property type="match status" value="1"/>
</dbReference>
<comment type="caution">
    <text evidence="13">The sequence shown here is derived from an EMBL/GenBank/DDBJ whole genome shotgun (WGS) entry which is preliminary data.</text>
</comment>
<evidence type="ECO:0000259" key="10">
    <source>
        <dbReference type="Pfam" id="PF02878"/>
    </source>
</evidence>
<dbReference type="RefSeq" id="WP_123657843.1">
    <property type="nucleotide sequence ID" value="NZ_AYKG01000016.1"/>
</dbReference>
<proteinExistence type="inferred from homology"/>
<dbReference type="Gene3D" id="3.30.310.50">
    <property type="entry name" value="Alpha-D-phosphohexomutase, C-terminal domain"/>
    <property type="match status" value="1"/>
</dbReference>
<evidence type="ECO:0000256" key="8">
    <source>
        <dbReference type="RuleBase" id="RU004327"/>
    </source>
</evidence>
<dbReference type="GO" id="GO:0000287">
    <property type="term" value="F:magnesium ion binding"/>
    <property type="evidence" value="ECO:0007669"/>
    <property type="project" value="UniProtKB-UniRule"/>
</dbReference>
<dbReference type="Pfam" id="PF02880">
    <property type="entry name" value="PGM_PMM_III"/>
    <property type="match status" value="1"/>
</dbReference>
<dbReference type="FunFam" id="3.40.120.10:FF:000001">
    <property type="entry name" value="Phosphoglucosamine mutase"/>
    <property type="match status" value="1"/>
</dbReference>
<evidence type="ECO:0000313" key="13">
    <source>
        <dbReference type="EMBL" id="ROO29294.1"/>
    </source>
</evidence>
<dbReference type="InterPro" id="IPR005843">
    <property type="entry name" value="A-D-PHexomutase_C"/>
</dbReference>
<evidence type="ECO:0000256" key="6">
    <source>
        <dbReference type="HAMAP-Rule" id="MF_01554"/>
    </source>
</evidence>
<evidence type="ECO:0000256" key="5">
    <source>
        <dbReference type="ARBA" id="ARBA00023235"/>
    </source>
</evidence>
<dbReference type="PANTHER" id="PTHR42946:SF1">
    <property type="entry name" value="PHOSPHOGLUCOMUTASE (ALPHA-D-GLUCOSE-1,6-BISPHOSPHATE-DEPENDENT)"/>
    <property type="match status" value="1"/>
</dbReference>
<feature type="binding site" evidence="6">
    <location>
        <position position="252"/>
    </location>
    <ligand>
        <name>Mg(2+)</name>
        <dbReference type="ChEBI" id="CHEBI:18420"/>
    </ligand>
</feature>
<dbReference type="Pfam" id="PF02879">
    <property type="entry name" value="PGM_PMM_II"/>
    <property type="match status" value="1"/>
</dbReference>
<accession>A0A423PUP1</accession>
<dbReference type="EC" id="5.4.2.10" evidence="6 8"/>
<dbReference type="GO" id="GO:0004615">
    <property type="term" value="F:phosphomannomutase activity"/>
    <property type="evidence" value="ECO:0007669"/>
    <property type="project" value="TreeGrafter"/>
</dbReference>
<evidence type="ECO:0000256" key="1">
    <source>
        <dbReference type="ARBA" id="ARBA00010231"/>
    </source>
</evidence>
<dbReference type="InterPro" id="IPR050060">
    <property type="entry name" value="Phosphoglucosamine_mutase"/>
</dbReference>
<comment type="similarity">
    <text evidence="1 6 7">Belongs to the phosphohexose mutase family.</text>
</comment>
<dbReference type="FunFam" id="3.30.310.50:FF:000001">
    <property type="entry name" value="Phosphoglucosamine mutase"/>
    <property type="match status" value="1"/>
</dbReference>
<evidence type="ECO:0000256" key="2">
    <source>
        <dbReference type="ARBA" id="ARBA00022553"/>
    </source>
</evidence>
<feature type="domain" description="Alpha-D-phosphohexomutase C-terminal" evidence="9">
    <location>
        <begin position="384"/>
        <end position="452"/>
    </location>
</feature>
<comment type="cofactor">
    <cofactor evidence="6">
        <name>Mg(2+)</name>
        <dbReference type="ChEBI" id="CHEBI:18420"/>
    </cofactor>
    <text evidence="6">Binds 1 Mg(2+) ion per subunit.</text>
</comment>
<feature type="binding site" evidence="6">
    <location>
        <position position="254"/>
    </location>
    <ligand>
        <name>Mg(2+)</name>
        <dbReference type="ChEBI" id="CHEBI:18420"/>
    </ligand>
</feature>
<dbReference type="Proteomes" id="UP000285310">
    <property type="component" value="Unassembled WGS sequence"/>
</dbReference>
<dbReference type="FunFam" id="3.40.120.10:FF:000003">
    <property type="entry name" value="Phosphoglucosamine mutase"/>
    <property type="match status" value="1"/>
</dbReference>
<dbReference type="PROSITE" id="PS00710">
    <property type="entry name" value="PGM_PMM"/>
    <property type="match status" value="1"/>
</dbReference>
<dbReference type="InParanoid" id="A0A423PUP1"/>
<comment type="PTM">
    <text evidence="6">Activated by phosphorylation.</text>
</comment>
<dbReference type="NCBIfam" id="NF008139">
    <property type="entry name" value="PRK10887.1"/>
    <property type="match status" value="1"/>
</dbReference>
<dbReference type="EMBL" id="AYKG01000016">
    <property type="protein sequence ID" value="ROO29294.1"/>
    <property type="molecule type" value="Genomic_DNA"/>
</dbReference>
<dbReference type="GO" id="GO:0008966">
    <property type="term" value="F:phosphoglucosamine mutase activity"/>
    <property type="evidence" value="ECO:0007669"/>
    <property type="project" value="UniProtKB-UniRule"/>
</dbReference>
<organism evidence="13 14">
    <name type="scientific">Salinisphaera japonica YTM-1</name>
    <dbReference type="NCBI Taxonomy" id="1209778"/>
    <lineage>
        <taxon>Bacteria</taxon>
        <taxon>Pseudomonadati</taxon>
        <taxon>Pseudomonadota</taxon>
        <taxon>Gammaproteobacteria</taxon>
        <taxon>Salinisphaerales</taxon>
        <taxon>Salinisphaeraceae</taxon>
        <taxon>Salinisphaera</taxon>
    </lineage>
</organism>
<feature type="domain" description="Alpha-D-phosphohexomutase alpha/beta/alpha" evidence="10">
    <location>
        <begin position="4"/>
        <end position="144"/>
    </location>
</feature>
<reference evidence="13 14" key="1">
    <citation type="submission" date="2013-10" db="EMBL/GenBank/DDBJ databases">
        <title>Salinisphaera japonica YTM-1 Genome Sequencing.</title>
        <authorList>
            <person name="Lai Q."/>
            <person name="Li C."/>
            <person name="Shao Z."/>
        </authorList>
    </citation>
    <scope>NUCLEOTIDE SEQUENCE [LARGE SCALE GENOMIC DNA]</scope>
    <source>
        <strain evidence="13 14">YTM-1</strain>
    </source>
</reference>
<dbReference type="InterPro" id="IPR005846">
    <property type="entry name" value="A-D-PHexomutase_a/b/a-III"/>
</dbReference>
<evidence type="ECO:0000256" key="4">
    <source>
        <dbReference type="ARBA" id="ARBA00022842"/>
    </source>
</evidence>
<feature type="binding site" description="via phosphate group" evidence="6">
    <location>
        <position position="112"/>
    </location>
    <ligand>
        <name>Mg(2+)</name>
        <dbReference type="ChEBI" id="CHEBI:18420"/>
    </ligand>
</feature>
<name>A0A423PUP1_9GAMM</name>
<dbReference type="GO" id="GO:0005829">
    <property type="term" value="C:cytosol"/>
    <property type="evidence" value="ECO:0007669"/>
    <property type="project" value="TreeGrafter"/>
</dbReference>
<dbReference type="InterPro" id="IPR016055">
    <property type="entry name" value="A-D-PHexomutase_a/b/a-I/II/III"/>
</dbReference>
<evidence type="ECO:0000259" key="11">
    <source>
        <dbReference type="Pfam" id="PF02879"/>
    </source>
</evidence>
<keyword evidence="2 6" id="KW-0597">Phosphoprotein</keyword>